<dbReference type="AlphaFoldDB" id="A0A804QII2"/>
<reference evidence="7" key="3">
    <citation type="submission" date="2021-05" db="UniProtKB">
        <authorList>
            <consortium name="EnsemblPlants"/>
        </authorList>
    </citation>
    <scope>IDENTIFICATION</scope>
    <source>
        <strain evidence="7">cv. B73</strain>
    </source>
</reference>
<keyword evidence="8" id="KW-1185">Reference proteome</keyword>
<evidence type="ECO:0000256" key="4">
    <source>
        <dbReference type="ARBA" id="ARBA00022842"/>
    </source>
</evidence>
<dbReference type="Gramene" id="Zm00001eb333250_T002">
    <property type="protein sequence ID" value="Zm00001eb333250_P002"/>
    <property type="gene ID" value="Zm00001eb333250"/>
</dbReference>
<evidence type="ECO:0000256" key="1">
    <source>
        <dbReference type="ARBA" id="ARBA00009636"/>
    </source>
</evidence>
<sequence length="172" mass="19508">MVLDNKVLYETTSASVRTSSPCAASVTFSHLISATMSGVTCCLCFSGQLNSDLRRLAVNLTPFPRLHFFMIWDAKNMICVVDPCHGRYLTASAMFCAKMSSREVDEQMLNDEAMQFFMEHTCAVYKWTIRLRSIPLIQPYSRVVLCTLKPNVCGSRKKKILYVYMCRSSDTI</sequence>
<evidence type="ECO:0000256" key="3">
    <source>
        <dbReference type="ARBA" id="ARBA00022741"/>
    </source>
</evidence>
<dbReference type="GO" id="GO:0003924">
    <property type="term" value="F:GTPase activity"/>
    <property type="evidence" value="ECO:0007669"/>
    <property type="project" value="InterPro"/>
</dbReference>
<keyword evidence="4" id="KW-0460">Magnesium</keyword>
<dbReference type="SUPFAM" id="SSF55307">
    <property type="entry name" value="Tubulin C-terminal domain-like"/>
    <property type="match status" value="1"/>
</dbReference>
<evidence type="ECO:0000313" key="8">
    <source>
        <dbReference type="Proteomes" id="UP000007305"/>
    </source>
</evidence>
<protein>
    <submittedName>
        <fullName evidence="7">Uncharacterized protein</fullName>
    </submittedName>
</protein>
<keyword evidence="5" id="KW-0342">GTP-binding</keyword>
<dbReference type="EnsemblPlants" id="Zm00001eb333250_T002">
    <property type="protein sequence ID" value="Zm00001eb333250_P002"/>
    <property type="gene ID" value="Zm00001eb333250"/>
</dbReference>
<dbReference type="GO" id="GO:0005874">
    <property type="term" value="C:microtubule"/>
    <property type="evidence" value="ECO:0007669"/>
    <property type="project" value="UniProtKB-KW"/>
</dbReference>
<proteinExistence type="inferred from homology"/>
<dbReference type="Gene3D" id="3.30.1330.20">
    <property type="entry name" value="Tubulin/FtsZ, C-terminal domain"/>
    <property type="match status" value="1"/>
</dbReference>
<dbReference type="InterPro" id="IPR008280">
    <property type="entry name" value="Tub_FtsZ_C"/>
</dbReference>
<dbReference type="InterPro" id="IPR036525">
    <property type="entry name" value="Tubulin/FtsZ_GTPase_sf"/>
</dbReference>
<dbReference type="InterPro" id="IPR037103">
    <property type="entry name" value="Tubulin/FtsZ-like_C"/>
</dbReference>
<comment type="similarity">
    <text evidence="1">Belongs to the tubulin family.</text>
</comment>
<reference evidence="8" key="1">
    <citation type="journal article" date="2009" name="Science">
        <title>The B73 maize genome: complexity, diversity, and dynamics.</title>
        <authorList>
            <person name="Schnable P.S."/>
            <person name="Ware D."/>
            <person name="Fulton R.S."/>
            <person name="Stein J.C."/>
            <person name="Wei F."/>
            <person name="Pasternak S."/>
            <person name="Liang C."/>
            <person name="Zhang J."/>
            <person name="Fulton L."/>
            <person name="Graves T.A."/>
            <person name="Minx P."/>
            <person name="Reily A.D."/>
            <person name="Courtney L."/>
            <person name="Kruchowski S.S."/>
            <person name="Tomlinson C."/>
            <person name="Strong C."/>
            <person name="Delehaunty K."/>
            <person name="Fronick C."/>
            <person name="Courtney B."/>
            <person name="Rock S.M."/>
            <person name="Belter E."/>
            <person name="Du F."/>
            <person name="Kim K."/>
            <person name="Abbott R.M."/>
            <person name="Cotton M."/>
            <person name="Levy A."/>
            <person name="Marchetto P."/>
            <person name="Ochoa K."/>
            <person name="Jackson S.M."/>
            <person name="Gillam B."/>
            <person name="Chen W."/>
            <person name="Yan L."/>
            <person name="Higginbotham J."/>
            <person name="Cardenas M."/>
            <person name="Waligorski J."/>
            <person name="Applebaum E."/>
            <person name="Phelps L."/>
            <person name="Falcone J."/>
            <person name="Kanchi K."/>
            <person name="Thane T."/>
            <person name="Scimone A."/>
            <person name="Thane N."/>
            <person name="Henke J."/>
            <person name="Wang T."/>
            <person name="Ruppert J."/>
            <person name="Shah N."/>
            <person name="Rotter K."/>
            <person name="Hodges J."/>
            <person name="Ingenthron E."/>
            <person name="Cordes M."/>
            <person name="Kohlberg S."/>
            <person name="Sgro J."/>
            <person name="Delgado B."/>
            <person name="Mead K."/>
            <person name="Chinwalla A."/>
            <person name="Leonard S."/>
            <person name="Crouse K."/>
            <person name="Collura K."/>
            <person name="Kudrna D."/>
            <person name="Currie J."/>
            <person name="He R."/>
            <person name="Angelova A."/>
            <person name="Rajasekar S."/>
            <person name="Mueller T."/>
            <person name="Lomeli R."/>
            <person name="Scara G."/>
            <person name="Ko A."/>
            <person name="Delaney K."/>
            <person name="Wissotski M."/>
            <person name="Lopez G."/>
            <person name="Campos D."/>
            <person name="Braidotti M."/>
            <person name="Ashley E."/>
            <person name="Golser W."/>
            <person name="Kim H."/>
            <person name="Lee S."/>
            <person name="Lin J."/>
            <person name="Dujmic Z."/>
            <person name="Kim W."/>
            <person name="Talag J."/>
            <person name="Zuccolo A."/>
            <person name="Fan C."/>
            <person name="Sebastian A."/>
            <person name="Kramer M."/>
            <person name="Spiegel L."/>
            <person name="Nascimento L."/>
            <person name="Zutavern T."/>
            <person name="Miller B."/>
            <person name="Ambroise C."/>
            <person name="Muller S."/>
            <person name="Spooner W."/>
            <person name="Narechania A."/>
            <person name="Ren L."/>
            <person name="Wei S."/>
            <person name="Kumari S."/>
            <person name="Faga B."/>
            <person name="Levy M.J."/>
            <person name="McMahan L."/>
            <person name="Van Buren P."/>
            <person name="Vaughn M.W."/>
            <person name="Ying K."/>
            <person name="Yeh C.-T."/>
            <person name="Emrich S.J."/>
            <person name="Jia Y."/>
            <person name="Kalyanaraman A."/>
            <person name="Hsia A.-P."/>
            <person name="Barbazuk W.B."/>
            <person name="Baucom R.S."/>
            <person name="Brutnell T.P."/>
            <person name="Carpita N.C."/>
            <person name="Chaparro C."/>
            <person name="Chia J.-M."/>
            <person name="Deragon J.-M."/>
            <person name="Estill J.C."/>
            <person name="Fu Y."/>
            <person name="Jeddeloh J.A."/>
            <person name="Han Y."/>
            <person name="Lee H."/>
            <person name="Li P."/>
            <person name="Lisch D.R."/>
            <person name="Liu S."/>
            <person name="Liu Z."/>
            <person name="Nagel D.H."/>
            <person name="McCann M.C."/>
            <person name="SanMiguel P."/>
            <person name="Myers A.M."/>
            <person name="Nettleton D."/>
            <person name="Nguyen J."/>
            <person name="Penning B.W."/>
            <person name="Ponnala L."/>
            <person name="Schneider K.L."/>
            <person name="Schwartz D.C."/>
            <person name="Sharma A."/>
            <person name="Soderlund C."/>
            <person name="Springer N.M."/>
            <person name="Sun Q."/>
            <person name="Wang H."/>
            <person name="Waterman M."/>
            <person name="Westerman R."/>
            <person name="Wolfgruber T.K."/>
            <person name="Yang L."/>
            <person name="Yu Y."/>
            <person name="Zhang L."/>
            <person name="Zhou S."/>
            <person name="Zhu Q."/>
            <person name="Bennetzen J.L."/>
            <person name="Dawe R.K."/>
            <person name="Jiang J."/>
            <person name="Jiang N."/>
            <person name="Presting G.G."/>
            <person name="Wessler S.R."/>
            <person name="Aluru S."/>
            <person name="Martienssen R.A."/>
            <person name="Clifton S.W."/>
            <person name="McCombie W.R."/>
            <person name="Wing R.A."/>
            <person name="Wilson R.K."/>
        </authorList>
    </citation>
    <scope>NUCLEOTIDE SEQUENCE [LARGE SCALE GENOMIC DNA]</scope>
    <source>
        <strain evidence="8">cv. B73</strain>
    </source>
</reference>
<evidence type="ECO:0000256" key="5">
    <source>
        <dbReference type="ARBA" id="ARBA00023134"/>
    </source>
</evidence>
<dbReference type="GO" id="GO:0005525">
    <property type="term" value="F:GTP binding"/>
    <property type="evidence" value="ECO:0007669"/>
    <property type="project" value="UniProtKB-KW"/>
</dbReference>
<name>A0A804QII2_MAIZE</name>
<reference evidence="7" key="2">
    <citation type="submission" date="2019-07" db="EMBL/GenBank/DDBJ databases">
        <authorList>
            <person name="Seetharam A."/>
            <person name="Woodhouse M."/>
            <person name="Cannon E."/>
        </authorList>
    </citation>
    <scope>NUCLEOTIDE SEQUENCE [LARGE SCALE GENOMIC DNA]</scope>
    <source>
        <strain evidence="7">cv. B73</strain>
    </source>
</reference>
<comment type="function">
    <text evidence="6">Tubulin is the major constituent of microtubules, a cylinder consisting of laterally associated linear protofilaments composed of alpha- and beta-tubulin heterodimers. Microtubules grow by the addition of GTP-tubulin dimers to the microtubule end, where a stabilizing cap forms. Below the cap, tubulin dimers are in GDP-bound state, owing to GTPase activity of alpha-tubulin.</text>
</comment>
<dbReference type="InterPro" id="IPR000217">
    <property type="entry name" value="Tubulin"/>
</dbReference>
<keyword evidence="2" id="KW-0493">Microtubule</keyword>
<dbReference type="Gene3D" id="3.40.50.1440">
    <property type="entry name" value="Tubulin/FtsZ, GTPase domain"/>
    <property type="match status" value="1"/>
</dbReference>
<dbReference type="GO" id="GO:0007017">
    <property type="term" value="P:microtubule-based process"/>
    <property type="evidence" value="ECO:0007669"/>
    <property type="project" value="InterPro"/>
</dbReference>
<evidence type="ECO:0000256" key="6">
    <source>
        <dbReference type="ARBA" id="ARBA00034296"/>
    </source>
</evidence>
<evidence type="ECO:0000256" key="2">
    <source>
        <dbReference type="ARBA" id="ARBA00022701"/>
    </source>
</evidence>
<dbReference type="PRINTS" id="PR01163">
    <property type="entry name" value="BETATUBULIN"/>
</dbReference>
<dbReference type="GO" id="GO:0005200">
    <property type="term" value="F:structural constituent of cytoskeleton"/>
    <property type="evidence" value="ECO:0007669"/>
    <property type="project" value="InterPro"/>
</dbReference>
<accession>A0A804QII2</accession>
<dbReference type="PANTHER" id="PTHR11588">
    <property type="entry name" value="TUBULIN"/>
    <property type="match status" value="1"/>
</dbReference>
<evidence type="ECO:0000313" key="7">
    <source>
        <dbReference type="EnsemblPlants" id="Zm00001eb333250_P002"/>
    </source>
</evidence>
<dbReference type="InterPro" id="IPR002453">
    <property type="entry name" value="Beta_tubulin"/>
</dbReference>
<dbReference type="Proteomes" id="UP000007305">
    <property type="component" value="Chromosome 8"/>
</dbReference>
<organism evidence="7 8">
    <name type="scientific">Zea mays</name>
    <name type="common">Maize</name>
    <dbReference type="NCBI Taxonomy" id="4577"/>
    <lineage>
        <taxon>Eukaryota</taxon>
        <taxon>Viridiplantae</taxon>
        <taxon>Streptophyta</taxon>
        <taxon>Embryophyta</taxon>
        <taxon>Tracheophyta</taxon>
        <taxon>Spermatophyta</taxon>
        <taxon>Magnoliopsida</taxon>
        <taxon>Liliopsida</taxon>
        <taxon>Poales</taxon>
        <taxon>Poaceae</taxon>
        <taxon>PACMAD clade</taxon>
        <taxon>Panicoideae</taxon>
        <taxon>Andropogonodae</taxon>
        <taxon>Andropogoneae</taxon>
        <taxon>Tripsacinae</taxon>
        <taxon>Zea</taxon>
    </lineage>
</organism>
<keyword evidence="3" id="KW-0547">Nucleotide-binding</keyword>